<evidence type="ECO:0000256" key="1">
    <source>
        <dbReference type="SAM" id="Coils"/>
    </source>
</evidence>
<feature type="compositionally biased region" description="Acidic residues" evidence="2">
    <location>
        <begin position="216"/>
        <end position="227"/>
    </location>
</feature>
<feature type="compositionally biased region" description="Acidic residues" evidence="2">
    <location>
        <begin position="124"/>
        <end position="137"/>
    </location>
</feature>
<sequence>MADTTSHDTVGASTLVAPYFSPASPAPSEHPPIDSPDRLPSPASSVDARSLSRSPPFSREASLDRAARELDRRLAEYTVDFSQFPSGHAPDDVLDEQPEEEEDRLSAVGGPEDFTANLERYLLGEDDSIDQEFDGDDDRNKPEEQLKAEPELPEHDDQEEQKQPQRQAGQPRQPGVEDEPELGECSEFGPPVDMSTPSHLLHRMAGPTRDVTHLEDIEEDPDDDDEPSAAVTPTSWKPRSPTIKYEKQTDDELRLQITELTQALKNRDEQLEMNRARILEAASAGEEIKHLREELQRKTALLEELQERHAQDIPRGSSISTSDFSALQQQIAEMQKHLQNHGSNADIDAERLETIALLRQQLSLAQEQLRKRDAALDEALAQLKEVTTAKEVLLHDKNARIDRLTAQINAQDKDIKKLETDLSHANREYRVLEDQMVLLETKNRPLEEKNSTLEADLTRAQSQVTAQENALKTLAADLPMDTVGGTYSEILELIKDLGPDTSRPTKPRDADQELEEIREELAKLRTESNETASANKTLEQQLTRAHDQAAESQLLLQSIEAENTRLTKRAEELKSSLDQAQTEVNRLRTDHSEALETIERLETAHQETTQPQASQPISPPATPHDALEATHKSQIASLNTAHATAITTLRSAHADSTRKLRALLAASEKREADLRSELANQQAQAQDTSNHEEEKAAAEAEVTSLRTEIERLHAVIAAKDDTAAAMDVRIAKSVEKREREWERRVELLLKEREKMSRALLWSWGEKEIPHGQVTTKERDHSSGRGKDRTVESDKENIEDTNAGGKRRQAYRYKYVKRT</sequence>
<feature type="coiled-coil region" evidence="1">
    <location>
        <begin position="507"/>
        <end position="604"/>
    </location>
</feature>
<feature type="coiled-coil region" evidence="1">
    <location>
        <begin position="394"/>
        <end position="477"/>
    </location>
</feature>
<feature type="compositionally biased region" description="Basic and acidic residues" evidence="2">
    <location>
        <begin position="689"/>
        <end position="698"/>
    </location>
</feature>
<dbReference type="Proteomes" id="UP001610334">
    <property type="component" value="Unassembled WGS sequence"/>
</dbReference>
<feature type="compositionally biased region" description="Basic residues" evidence="2">
    <location>
        <begin position="804"/>
        <end position="818"/>
    </location>
</feature>
<evidence type="ECO:0008006" key="5">
    <source>
        <dbReference type="Google" id="ProtNLM"/>
    </source>
</evidence>
<keyword evidence="4" id="KW-1185">Reference proteome</keyword>
<feature type="compositionally biased region" description="Low complexity" evidence="2">
    <location>
        <begin position="164"/>
        <end position="174"/>
    </location>
</feature>
<gene>
    <name evidence="3" type="ORF">BJX63DRAFT_402660</name>
</gene>
<reference evidence="3 4" key="1">
    <citation type="submission" date="2024-07" db="EMBL/GenBank/DDBJ databases">
        <title>Section-level genome sequencing and comparative genomics of Aspergillus sections Usti and Cavernicolus.</title>
        <authorList>
            <consortium name="Lawrence Berkeley National Laboratory"/>
            <person name="Nybo J.L."/>
            <person name="Vesth T.C."/>
            <person name="Theobald S."/>
            <person name="Frisvad J.C."/>
            <person name="Larsen T.O."/>
            <person name="Kjaerboelling I."/>
            <person name="Rothschild-Mancinelli K."/>
            <person name="Lyhne E.K."/>
            <person name="Kogle M.E."/>
            <person name="Barry K."/>
            <person name="Clum A."/>
            <person name="Na H."/>
            <person name="Ledsgaard L."/>
            <person name="Lin J."/>
            <person name="Lipzen A."/>
            <person name="Kuo A."/>
            <person name="Riley R."/>
            <person name="Mondo S."/>
            <person name="Labutti K."/>
            <person name="Haridas S."/>
            <person name="Pangalinan J."/>
            <person name="Salamov A.A."/>
            <person name="Simmons B.A."/>
            <person name="Magnuson J.K."/>
            <person name="Chen J."/>
            <person name="Drula E."/>
            <person name="Henrissat B."/>
            <person name="Wiebenga A."/>
            <person name="Lubbers R.J."/>
            <person name="Gomes A.C."/>
            <person name="Makela M.R."/>
            <person name="Stajich J."/>
            <person name="Grigoriev I.V."/>
            <person name="Mortensen U.H."/>
            <person name="De Vries R.P."/>
            <person name="Baker S.E."/>
            <person name="Andersen M.R."/>
        </authorList>
    </citation>
    <scope>NUCLEOTIDE SEQUENCE [LARGE SCALE GENOMIC DNA]</scope>
    <source>
        <strain evidence="3 4">CBS 588.65</strain>
    </source>
</reference>
<feature type="compositionally biased region" description="Basic and acidic residues" evidence="2">
    <location>
        <begin position="769"/>
        <end position="797"/>
    </location>
</feature>
<feature type="compositionally biased region" description="Acidic residues" evidence="2">
    <location>
        <begin position="92"/>
        <end position="103"/>
    </location>
</feature>
<dbReference type="EMBL" id="JBFXLT010000075">
    <property type="protein sequence ID" value="KAL2810198.1"/>
    <property type="molecule type" value="Genomic_DNA"/>
</dbReference>
<feature type="region of interest" description="Disordered" evidence="2">
    <location>
        <begin position="80"/>
        <end position="248"/>
    </location>
</feature>
<protein>
    <recommendedName>
        <fullName evidence="5">Spindle pole body associated protein SnaD</fullName>
    </recommendedName>
</protein>
<feature type="region of interest" description="Disordered" evidence="2">
    <location>
        <begin position="1"/>
        <end position="64"/>
    </location>
</feature>
<organism evidence="3 4">
    <name type="scientific">Aspergillus granulosus</name>
    <dbReference type="NCBI Taxonomy" id="176169"/>
    <lineage>
        <taxon>Eukaryota</taxon>
        <taxon>Fungi</taxon>
        <taxon>Dikarya</taxon>
        <taxon>Ascomycota</taxon>
        <taxon>Pezizomycotina</taxon>
        <taxon>Eurotiomycetes</taxon>
        <taxon>Eurotiomycetidae</taxon>
        <taxon>Eurotiales</taxon>
        <taxon>Aspergillaceae</taxon>
        <taxon>Aspergillus</taxon>
        <taxon>Aspergillus subgen. Nidulantes</taxon>
    </lineage>
</organism>
<feature type="region of interest" description="Disordered" evidence="2">
    <location>
        <begin position="769"/>
        <end position="818"/>
    </location>
</feature>
<feature type="compositionally biased region" description="Polar residues" evidence="2">
    <location>
        <begin position="678"/>
        <end position="688"/>
    </location>
</feature>
<proteinExistence type="predicted"/>
<feature type="compositionally biased region" description="Basic and acidic residues" evidence="2">
    <location>
        <begin position="138"/>
        <end position="163"/>
    </location>
</feature>
<keyword evidence="1" id="KW-0175">Coiled coil</keyword>
<feature type="region of interest" description="Disordered" evidence="2">
    <location>
        <begin position="674"/>
        <end position="698"/>
    </location>
</feature>
<comment type="caution">
    <text evidence="3">The sequence shown here is derived from an EMBL/GenBank/DDBJ whole genome shotgun (WGS) entry which is preliminary data.</text>
</comment>
<accession>A0ABR4H420</accession>
<name>A0ABR4H420_9EURO</name>
<evidence type="ECO:0000313" key="4">
    <source>
        <dbReference type="Proteomes" id="UP001610334"/>
    </source>
</evidence>
<feature type="region of interest" description="Disordered" evidence="2">
    <location>
        <begin position="605"/>
        <end position="625"/>
    </location>
</feature>
<evidence type="ECO:0000256" key="2">
    <source>
        <dbReference type="SAM" id="MobiDB-lite"/>
    </source>
</evidence>
<evidence type="ECO:0000313" key="3">
    <source>
        <dbReference type="EMBL" id="KAL2810198.1"/>
    </source>
</evidence>
<feature type="coiled-coil region" evidence="1">
    <location>
        <begin position="281"/>
        <end position="308"/>
    </location>
</feature>